<accession>A0ACC2N6U8</accession>
<name>A0ACC2N6U8_9HYME</name>
<gene>
    <name evidence="1" type="ORF">QAD02_008278</name>
</gene>
<keyword evidence="2" id="KW-1185">Reference proteome</keyword>
<protein>
    <submittedName>
        <fullName evidence="1">Uncharacterized protein</fullName>
    </submittedName>
</protein>
<dbReference type="Proteomes" id="UP001239111">
    <property type="component" value="Chromosome 4"/>
</dbReference>
<proteinExistence type="predicted"/>
<organism evidence="1 2">
    <name type="scientific">Eretmocerus hayati</name>
    <dbReference type="NCBI Taxonomy" id="131215"/>
    <lineage>
        <taxon>Eukaryota</taxon>
        <taxon>Metazoa</taxon>
        <taxon>Ecdysozoa</taxon>
        <taxon>Arthropoda</taxon>
        <taxon>Hexapoda</taxon>
        <taxon>Insecta</taxon>
        <taxon>Pterygota</taxon>
        <taxon>Neoptera</taxon>
        <taxon>Endopterygota</taxon>
        <taxon>Hymenoptera</taxon>
        <taxon>Apocrita</taxon>
        <taxon>Proctotrupomorpha</taxon>
        <taxon>Chalcidoidea</taxon>
        <taxon>Aphelinidae</taxon>
        <taxon>Aphelininae</taxon>
        <taxon>Eretmocerus</taxon>
    </lineage>
</organism>
<evidence type="ECO:0000313" key="2">
    <source>
        <dbReference type="Proteomes" id="UP001239111"/>
    </source>
</evidence>
<dbReference type="EMBL" id="CM056744">
    <property type="protein sequence ID" value="KAJ8666616.1"/>
    <property type="molecule type" value="Genomic_DNA"/>
</dbReference>
<evidence type="ECO:0000313" key="1">
    <source>
        <dbReference type="EMBL" id="KAJ8666616.1"/>
    </source>
</evidence>
<sequence length="101" mass="11619">MYHFFRVDGRNCQGQAPSDRRSRGKPHNTEKVIYFLLLERKWRKPAHEDDSGISQGDIDTGIQSEDAPKKRTDTRRLNGNSDFDLGQISKGSPVTARKKFR</sequence>
<reference evidence="1" key="1">
    <citation type="submission" date="2023-04" db="EMBL/GenBank/DDBJ databases">
        <title>A chromosome-level genome assembly of the parasitoid wasp Eretmocerus hayati.</title>
        <authorList>
            <person name="Zhong Y."/>
            <person name="Liu S."/>
            <person name="Liu Y."/>
        </authorList>
    </citation>
    <scope>NUCLEOTIDE SEQUENCE</scope>
    <source>
        <strain evidence="1">ZJU_SS_LIU_2023</strain>
    </source>
</reference>
<comment type="caution">
    <text evidence="1">The sequence shown here is derived from an EMBL/GenBank/DDBJ whole genome shotgun (WGS) entry which is preliminary data.</text>
</comment>